<dbReference type="SFLD" id="SFLDS00029">
    <property type="entry name" value="Radical_SAM"/>
    <property type="match status" value="1"/>
</dbReference>
<organism evidence="8 9">
    <name type="scientific">Anoxynatronum sibiricum</name>
    <dbReference type="NCBI Taxonomy" id="210623"/>
    <lineage>
        <taxon>Bacteria</taxon>
        <taxon>Bacillati</taxon>
        <taxon>Bacillota</taxon>
        <taxon>Clostridia</taxon>
        <taxon>Eubacteriales</taxon>
        <taxon>Clostridiaceae</taxon>
        <taxon>Anoxynatronum</taxon>
    </lineage>
</organism>
<keyword evidence="4" id="KW-0408">Iron</keyword>
<dbReference type="PROSITE" id="PS51918">
    <property type="entry name" value="RADICAL_SAM"/>
    <property type="match status" value="1"/>
</dbReference>
<dbReference type="InterPro" id="IPR006158">
    <property type="entry name" value="Cobalamin-bd"/>
</dbReference>
<comment type="caution">
    <text evidence="8">The sequence shown here is derived from an EMBL/GenBank/DDBJ whole genome shotgun (WGS) entry which is preliminary data.</text>
</comment>
<proteinExistence type="predicted"/>
<evidence type="ECO:0000256" key="5">
    <source>
        <dbReference type="ARBA" id="ARBA00023014"/>
    </source>
</evidence>
<name>A0ABU9VTQ4_9CLOT</name>
<keyword evidence="2" id="KW-0949">S-adenosyl-L-methionine</keyword>
<comment type="cofactor">
    <cofactor evidence="1">
        <name>[4Fe-4S] cluster</name>
        <dbReference type="ChEBI" id="CHEBI:49883"/>
    </cofactor>
</comment>
<dbReference type="InterPro" id="IPR058240">
    <property type="entry name" value="rSAM_sf"/>
</dbReference>
<dbReference type="SMART" id="SM00729">
    <property type="entry name" value="Elp3"/>
    <property type="match status" value="1"/>
</dbReference>
<dbReference type="Pfam" id="PF04055">
    <property type="entry name" value="Radical_SAM"/>
    <property type="match status" value="1"/>
</dbReference>
<evidence type="ECO:0000313" key="9">
    <source>
        <dbReference type="Proteomes" id="UP001407405"/>
    </source>
</evidence>
<dbReference type="CDD" id="cd01335">
    <property type="entry name" value="Radical_SAM"/>
    <property type="match status" value="1"/>
</dbReference>
<dbReference type="InterPro" id="IPR051198">
    <property type="entry name" value="BchE-like"/>
</dbReference>
<evidence type="ECO:0000259" key="7">
    <source>
        <dbReference type="PROSITE" id="PS51918"/>
    </source>
</evidence>
<dbReference type="PROSITE" id="PS51332">
    <property type="entry name" value="B12_BINDING"/>
    <property type="match status" value="1"/>
</dbReference>
<dbReference type="SUPFAM" id="SSF102114">
    <property type="entry name" value="Radical SAM enzymes"/>
    <property type="match status" value="1"/>
</dbReference>
<protein>
    <submittedName>
        <fullName evidence="8">Radical SAM protein</fullName>
    </submittedName>
</protein>
<dbReference type="EMBL" id="JBCITM010000007">
    <property type="protein sequence ID" value="MEN1760517.1"/>
    <property type="molecule type" value="Genomic_DNA"/>
</dbReference>
<accession>A0ABU9VTQ4</accession>
<dbReference type="InterPro" id="IPR006638">
    <property type="entry name" value="Elp3/MiaA/NifB-like_rSAM"/>
</dbReference>
<dbReference type="SFLD" id="SFLDG01082">
    <property type="entry name" value="B12-binding_domain_containing"/>
    <property type="match status" value="1"/>
</dbReference>
<evidence type="ECO:0000313" key="8">
    <source>
        <dbReference type="EMBL" id="MEN1760517.1"/>
    </source>
</evidence>
<reference evidence="8 9" key="1">
    <citation type="submission" date="2024-04" db="EMBL/GenBank/DDBJ databases">
        <title>Genome sequencing and metabolic network reconstruction of aminoacids and betaine degradation by Anoxynatronum sibiricum.</title>
        <authorList>
            <person name="Detkova E.N."/>
            <person name="Boltjanskaja Y.V."/>
            <person name="Mardanov A.V."/>
            <person name="Kevbrin V."/>
        </authorList>
    </citation>
    <scope>NUCLEOTIDE SEQUENCE [LARGE SCALE GENOMIC DNA]</scope>
    <source>
        <strain evidence="8 9">Z-7981</strain>
    </source>
</reference>
<dbReference type="Proteomes" id="UP001407405">
    <property type="component" value="Unassembled WGS sequence"/>
</dbReference>
<dbReference type="InterPro" id="IPR007197">
    <property type="entry name" value="rSAM"/>
</dbReference>
<dbReference type="PANTHER" id="PTHR43409">
    <property type="entry name" value="ANAEROBIC MAGNESIUM-PROTOPORPHYRIN IX MONOMETHYL ESTER CYCLASE-RELATED"/>
    <property type="match status" value="1"/>
</dbReference>
<evidence type="ECO:0000256" key="4">
    <source>
        <dbReference type="ARBA" id="ARBA00023004"/>
    </source>
</evidence>
<keyword evidence="5" id="KW-0411">Iron-sulfur</keyword>
<evidence type="ECO:0000256" key="3">
    <source>
        <dbReference type="ARBA" id="ARBA00022723"/>
    </source>
</evidence>
<dbReference type="Gene3D" id="3.80.30.20">
    <property type="entry name" value="tm_1862 like domain"/>
    <property type="match status" value="1"/>
</dbReference>
<dbReference type="SFLD" id="SFLDG01123">
    <property type="entry name" value="methyltransferase_(Class_B)"/>
    <property type="match status" value="1"/>
</dbReference>
<keyword evidence="3" id="KW-0479">Metal-binding</keyword>
<evidence type="ECO:0000256" key="1">
    <source>
        <dbReference type="ARBA" id="ARBA00001966"/>
    </source>
</evidence>
<dbReference type="InterPro" id="IPR023404">
    <property type="entry name" value="rSAM_horseshoe"/>
</dbReference>
<dbReference type="RefSeq" id="WP_343185839.1">
    <property type="nucleotide sequence ID" value="NZ_JBCITM010000007.1"/>
</dbReference>
<evidence type="ECO:0000259" key="6">
    <source>
        <dbReference type="PROSITE" id="PS51332"/>
    </source>
</evidence>
<evidence type="ECO:0000256" key="2">
    <source>
        <dbReference type="ARBA" id="ARBA00022691"/>
    </source>
</evidence>
<keyword evidence="9" id="KW-1185">Reference proteome</keyword>
<dbReference type="Gene3D" id="3.40.50.280">
    <property type="entry name" value="Cobalamin-binding domain"/>
    <property type="match status" value="1"/>
</dbReference>
<gene>
    <name evidence="8" type="ORF">AAIG11_08540</name>
</gene>
<sequence>MDLIQKAIKKKPMVLLVYTQRMVRGRTFEMIENLGIITLAAQLNANGFEAKAYTGITTDAVNTIERLKDQLFAVCFYCDFDNQTAVTAIIKGLKKEKRIREDTYLVVGGPHTLHMTDKDLDRYGADAIIKGDGEESLFAWLQGKTQNTNINVPGEICPGKNAEYIQLKDFSKYQLPQDDAVLNYVERPLLSVITARGCPYRCAFCFEGGRSKNLRMRSAEAVLEEIQVRLEKSRRPRYLFFCDDTFTTSLKRLQALLQGLKKLRESHDFVWFCEGHPGFLSKHPELIPDMMDSGMVRMQIGLESGVDRVLDAYGKQACTEDIREVVAACYQAGLPQLTGNFIIGGAFETPKTLETTTRYALDLLQLAPGMMDLSTTFLMPLPGTEISRAPQNFNIELEDQEYLTSLEDFPVNRTCSLSLPEICRGRAVFLTRISNRMKEQFSKGEIPSWRIRRDFQLAFRYGIAAGYLKYIYCKDPAMVAYHRQLNQFQGLLKEWWDMDASEKENWIIQSAVEDDMVDYKTLGAGEVEILLRSGTSSAKEMASMMNRSAEEVKACLEEMSRKHLVLFSPSL</sequence>
<feature type="domain" description="B12-binding" evidence="6">
    <location>
        <begin position="19"/>
        <end position="151"/>
    </location>
</feature>
<feature type="domain" description="Radical SAM core" evidence="7">
    <location>
        <begin position="184"/>
        <end position="420"/>
    </location>
</feature>
<dbReference type="InterPro" id="IPR034466">
    <property type="entry name" value="Methyltransferase_Class_B"/>
</dbReference>